<keyword evidence="4" id="KW-0067">ATP-binding</keyword>
<dbReference type="InterPro" id="IPR055124">
    <property type="entry name" value="PIN-like_DDX60"/>
</dbReference>
<dbReference type="PROSITE" id="PS51192">
    <property type="entry name" value="HELICASE_ATP_BIND_1"/>
    <property type="match status" value="1"/>
</dbReference>
<dbReference type="SUPFAM" id="SSF52540">
    <property type="entry name" value="P-loop containing nucleoside triphosphate hydrolases"/>
    <property type="match status" value="1"/>
</dbReference>
<proteinExistence type="predicted"/>
<comment type="caution">
    <text evidence="9">The sequence shown here is derived from an EMBL/GenBank/DDBJ whole genome shotgun (WGS) entry which is preliminary data.</text>
</comment>
<dbReference type="InterPro" id="IPR059032">
    <property type="entry name" value="WHD_DDX60"/>
</dbReference>
<feature type="domain" description="Helicase C-terminal" evidence="8">
    <location>
        <begin position="1246"/>
        <end position="1415"/>
    </location>
</feature>
<dbReference type="Pfam" id="PF26076">
    <property type="entry name" value="WHD_DDX60"/>
    <property type="match status" value="1"/>
</dbReference>
<dbReference type="SMART" id="SM00487">
    <property type="entry name" value="DEXDc"/>
    <property type="match status" value="1"/>
</dbReference>
<dbReference type="Proteomes" id="UP001642464">
    <property type="component" value="Unassembled WGS sequence"/>
</dbReference>
<evidence type="ECO:0000256" key="3">
    <source>
        <dbReference type="ARBA" id="ARBA00022806"/>
    </source>
</evidence>
<evidence type="ECO:0000313" key="9">
    <source>
        <dbReference type="EMBL" id="CAK9038555.1"/>
    </source>
</evidence>
<dbReference type="Pfam" id="PF00271">
    <property type="entry name" value="Helicase_C"/>
    <property type="match status" value="1"/>
</dbReference>
<dbReference type="PROSITE" id="PS51194">
    <property type="entry name" value="HELICASE_CTER"/>
    <property type="match status" value="1"/>
</dbReference>
<evidence type="ECO:0000259" key="7">
    <source>
        <dbReference type="PROSITE" id="PS51192"/>
    </source>
</evidence>
<feature type="compositionally biased region" description="Basic and acidic residues" evidence="6">
    <location>
        <begin position="1230"/>
        <end position="1240"/>
    </location>
</feature>
<evidence type="ECO:0000256" key="5">
    <source>
        <dbReference type="SAM" id="Coils"/>
    </source>
</evidence>
<dbReference type="SMART" id="SM00490">
    <property type="entry name" value="HELICc"/>
    <property type="match status" value="1"/>
</dbReference>
<name>A0ABP0LK07_9DINO</name>
<dbReference type="InterPro" id="IPR001650">
    <property type="entry name" value="Helicase_C-like"/>
</dbReference>
<feature type="compositionally biased region" description="Basic and acidic residues" evidence="6">
    <location>
        <begin position="685"/>
        <end position="737"/>
    </location>
</feature>
<dbReference type="Gene3D" id="3.40.50.300">
    <property type="entry name" value="P-loop containing nucleotide triphosphate hydrolases"/>
    <property type="match status" value="2"/>
</dbReference>
<organism evidence="9 10">
    <name type="scientific">Durusdinium trenchii</name>
    <dbReference type="NCBI Taxonomy" id="1381693"/>
    <lineage>
        <taxon>Eukaryota</taxon>
        <taxon>Sar</taxon>
        <taxon>Alveolata</taxon>
        <taxon>Dinophyceae</taxon>
        <taxon>Suessiales</taxon>
        <taxon>Symbiodiniaceae</taxon>
        <taxon>Durusdinium</taxon>
    </lineage>
</organism>
<dbReference type="GO" id="GO:0004386">
    <property type="term" value="F:helicase activity"/>
    <property type="evidence" value="ECO:0007669"/>
    <property type="project" value="UniProtKB-KW"/>
</dbReference>
<feature type="region of interest" description="Disordered" evidence="6">
    <location>
        <begin position="1216"/>
        <end position="1243"/>
    </location>
</feature>
<keyword evidence="3 9" id="KW-0347">Helicase</keyword>
<evidence type="ECO:0000256" key="2">
    <source>
        <dbReference type="ARBA" id="ARBA00022801"/>
    </source>
</evidence>
<dbReference type="InterPro" id="IPR014001">
    <property type="entry name" value="Helicase_ATP-bd"/>
</dbReference>
<sequence length="1787" mass="204425">MTFLVEQLLASMQSCGGVFRLIFFDAFKSVFEAAFDNSLWAFREAFLNHCRANRIDHAVFPHWYSQEWKDHITTWRPSFFLLADDSLASLGEKDDDDDEEDDEDDVKKKGSFQAMMLRCLSFRVHVALLRGLQRRGNRVMAFTVEPDNHDSFIDFNVQGALQPLLEEEEEEEEQEADVVAALQGFQKRAADQVQPDALLRSLLLCQFAKNTLAAAEKEKGAMSDVLRLTVRVMMVQEMLLRYLTLDKRAFSTVSFNDWGLWSDCIEPVLQNAFYPHLAKELGRWNKLPQQETLGESCDLFDGRLFGHLFKFVVEESEKDKKNEVKAEAFGFSKYVMAELEFLWSEASSKEKFFPFKVSGLKELNGLKPPALEPAPAARNMPALHEISSDLKTYLWKDTEFAITEKDEDTEGDARLLWDRYSWREGVRINAVAEAQAMEKNEGQKKMEEKMRAKGKITDKDREFERKFHLKMRQLGLKKLDFFAKSLAGADKLHNPIINVRSEQKTQEEVKPAKISAKQQELIDKNEEKRKKEIQEQDEKQLAEWEKKVEALAQVGNPSELEKELLDLLIGYNRIMDSFVGFPALQGPFKTQEAQVKVIVKVVKNLQKVLKKLQLDKIPPENQVKVRSLVVYIYCLVQEAWNSYGRKGLLDGRSIKLFQELLIALGFPLNAKGMFQEWKKAQISKGEDKDDADAKDKKKGKDDKKDDKKDKKKEKEKDKKDDKKDKKDKDAKGSKDAKDDDPDDFEVTKKVEPFWSGVGADEYAFQLLYMGPQMTRLVGTSPDSRVGFKPDKWQRDLLDVVDNHESALVIAPTASGKTFIGYYAMDQVLRDDHEGIAVYIAPSKALVNQVSAEIYARFGSKVYPAHSTKELFGVFLKEYNSAGGVFEAGKWRKCQVLVTVPHIFEMLLLSAEYQDWVAQLRYVVFDEVHCIGGQEDGVQWEHCMQLIPCPFIALSATVADPTFFHSWLSHISKQKDLKKVSIVEHKERWNDLYKYVWHKGEIRPLHPFCCLVESSVRRNGMSADLSLVPREMVQLHHEVGKIIGANAKWDKLSPGKYFAGMAFATKIDSRKYEKDLKETFMELLQENTLKSEGFAQLTLALQQNPEETVGGTFNPPPRTEEETDLRTLEKSTSYLQAATLFKLCKDLHNRDILPAIFFNFSRKEIERMLKKLIDELEKRQYDKYFGDEDAKYRTKKINERRKAEYDKKKDEYDKAQKMLASSKQEATAARKNNENEGRAGRNTEAVDTTAELMMVEPQEPTDIADEIDPEFSFHSAKALGVWQEDIDELINKSTKEPWMKEGLRRGIGMHHEGLKRPYKEAVEILFRRGYLRVVFATGTLALGINMPCRSTIFCGDSLELTGLMYRQMSGRAGRRGFDLLGQVIFLDKAFSKIQRLVTSDLSTLAGEFTLSPTILLRALHEWETVGELEEEKTLGRPKEAIAKSLAPVFTTPFFESKTADLVTQVAYHSRFSLELLYQEGLIERDGSTRNLANFCAFLFEEEPANLIFGRLLSSGLLHEYLEQEAKKKEVKADRTTHLTVKLAVVLGWIFFRQRLPPSVPSGRPPRKKFLPSEGCPKLPALPPRIRKEVQHYNAQLFELFQQFAYATVSGAQIEEKDVTLPTSHRTFRHCVDQRGELFDAKSALAPQMGANLVKYQARSPFSALGGVGDQFRSPADLCKNCRNVLHLDLKAIPTVACPANAPRGAEADLEETNSWLLDYLIHGQRRYLWEDNGLNATKAYKLIDDFIQMLKKAERALQAFAPKEDLVLNTMSKLALELADRQKRVQKQ</sequence>
<dbReference type="Pfam" id="PF23002">
    <property type="entry name" value="PIN-like_DDX60"/>
    <property type="match status" value="1"/>
</dbReference>
<feature type="coiled-coil region" evidence="5">
    <location>
        <begin position="514"/>
        <end position="554"/>
    </location>
</feature>
<dbReference type="InterPro" id="IPR052431">
    <property type="entry name" value="SKI2_subfamily_helicases"/>
</dbReference>
<reference evidence="9 10" key="1">
    <citation type="submission" date="2024-02" db="EMBL/GenBank/DDBJ databases">
        <authorList>
            <person name="Chen Y."/>
            <person name="Shah S."/>
            <person name="Dougan E. K."/>
            <person name="Thang M."/>
            <person name="Chan C."/>
        </authorList>
    </citation>
    <scope>NUCLEOTIDE SEQUENCE [LARGE SCALE GENOMIC DNA]</scope>
</reference>
<evidence type="ECO:0000256" key="1">
    <source>
        <dbReference type="ARBA" id="ARBA00022741"/>
    </source>
</evidence>
<evidence type="ECO:0000256" key="4">
    <source>
        <dbReference type="ARBA" id="ARBA00022840"/>
    </source>
</evidence>
<dbReference type="EMBL" id="CAXAMM010016291">
    <property type="protein sequence ID" value="CAK9038555.1"/>
    <property type="molecule type" value="Genomic_DNA"/>
</dbReference>
<dbReference type="PANTHER" id="PTHR44533">
    <property type="entry name" value="DEAD/H RNA HELICASE, PUTATIVE-RELATED"/>
    <property type="match status" value="1"/>
</dbReference>
<dbReference type="PANTHER" id="PTHR44533:SF4">
    <property type="entry name" value="DEAD_H RNA HELICASE, PUTATIVE-RELATED"/>
    <property type="match status" value="1"/>
</dbReference>
<protein>
    <submittedName>
        <fullName evidence="9">Uncharacterized helicase C694.02</fullName>
    </submittedName>
</protein>
<dbReference type="Pfam" id="PF00270">
    <property type="entry name" value="DEAD"/>
    <property type="match status" value="1"/>
</dbReference>
<accession>A0ABP0LK07</accession>
<keyword evidence="2" id="KW-0378">Hydrolase</keyword>
<feature type="domain" description="Helicase ATP-binding" evidence="7">
    <location>
        <begin position="797"/>
        <end position="975"/>
    </location>
</feature>
<keyword evidence="10" id="KW-1185">Reference proteome</keyword>
<dbReference type="InterPro" id="IPR027417">
    <property type="entry name" value="P-loop_NTPase"/>
</dbReference>
<evidence type="ECO:0000259" key="8">
    <source>
        <dbReference type="PROSITE" id="PS51194"/>
    </source>
</evidence>
<keyword evidence="1" id="KW-0547">Nucleotide-binding</keyword>
<gene>
    <name evidence="9" type="ORF">SCF082_LOCUS22661</name>
</gene>
<evidence type="ECO:0000313" key="10">
    <source>
        <dbReference type="Proteomes" id="UP001642464"/>
    </source>
</evidence>
<dbReference type="InterPro" id="IPR011545">
    <property type="entry name" value="DEAD/DEAH_box_helicase_dom"/>
</dbReference>
<feature type="region of interest" description="Disordered" evidence="6">
    <location>
        <begin position="685"/>
        <end position="743"/>
    </location>
</feature>
<evidence type="ECO:0000256" key="6">
    <source>
        <dbReference type="SAM" id="MobiDB-lite"/>
    </source>
</evidence>
<keyword evidence="5" id="KW-0175">Coiled coil</keyword>